<feature type="domain" description="TonB-dependent receptor-like beta-barrel" evidence="13">
    <location>
        <begin position="285"/>
        <end position="761"/>
    </location>
</feature>
<evidence type="ECO:0000256" key="3">
    <source>
        <dbReference type="ARBA" id="ARBA00022452"/>
    </source>
</evidence>
<evidence type="ECO:0000259" key="14">
    <source>
        <dbReference type="Pfam" id="PF07715"/>
    </source>
</evidence>
<evidence type="ECO:0000256" key="8">
    <source>
        <dbReference type="ARBA" id="ARBA00023077"/>
    </source>
</evidence>
<evidence type="ECO:0000256" key="12">
    <source>
        <dbReference type="RuleBase" id="RU003357"/>
    </source>
</evidence>
<evidence type="ECO:0000256" key="2">
    <source>
        <dbReference type="ARBA" id="ARBA00022448"/>
    </source>
</evidence>
<dbReference type="InterPro" id="IPR000531">
    <property type="entry name" value="Beta-barrel_TonB"/>
</dbReference>
<evidence type="ECO:0000256" key="7">
    <source>
        <dbReference type="ARBA" id="ARBA00023065"/>
    </source>
</evidence>
<keyword evidence="6" id="KW-0408">Iron</keyword>
<dbReference type="Pfam" id="PF00593">
    <property type="entry name" value="TonB_dep_Rec_b-barrel"/>
    <property type="match status" value="1"/>
</dbReference>
<evidence type="ECO:0000256" key="9">
    <source>
        <dbReference type="ARBA" id="ARBA00023136"/>
    </source>
</evidence>
<dbReference type="Pfam" id="PF07715">
    <property type="entry name" value="Plug"/>
    <property type="match status" value="1"/>
</dbReference>
<sequence length="800" mass="85609">MATSWVSTTPAFAQSESVSDDGNIIVVTARKQEESLQEVPVAVSVIGGDTLEGYRIDEAADILSRVPALNVQIGGSGAGAQISLRGVGSSNISNAFDSAVALNIDGVSVSTQRLLQSAFFDVAQIEVLKGPQSLYFGKAASAGVFSLRSADPTPDWEFGGKASYEFEESGYTVGGYISGPVSDTLGIRLAAEYQDIDKYVELQSNVPALDRDKGLTNFIGRLTLDWEPTDNFNANLKLNYNRQRGESLLQFSDIFCGGDGLPDPSVLGVFGVSFAPTHNCNIGDNRFPTPDGNAAINVVPTGTVGADRDDISQAFNDTDLFFARLSFDVGLGENLTLSSVTGYIDMENEYNDSFNSTGQLPDGSAAGLVAPFRNTLQQYTQELRLTSDYAGPFNFMIGAFWESRDIGLSTSQNAFNPSLVLGPDPVTGFTFDWFADRPIKSEALSLFGSATFDFDDQWQLSGGVRWTDEQKKTTVAFPYVHSFITTAFGAVGSGFFAGPVRFDDSNISPEVVLRYKASDDVNIYAAFKTGFKSGGVDNNILPTGAIVPGLNSPDPAVVEASGDALRFNSETSIGGELGVKSQFADRTVTLNATAYYYVFDDLQVQNFDVAIFNFDTTNAGELTTLGVDVEWAWATPVDGLRFSGAVSWLDAEFTDTFLVPTSGDDLNGRRPARAPKFSGNIAMDLKVPVGDALQFGLSANAAYSGSYITANSTLQTFNDAVRNANGALNNLVQDDYVTLDAALSVGDPDGKWTLSVIGNNLTDEIFINTAGPAPFVGPGDDQIVTLNRGRQIFVEAAFKF</sequence>
<evidence type="ECO:0000256" key="1">
    <source>
        <dbReference type="ARBA" id="ARBA00004571"/>
    </source>
</evidence>
<evidence type="ECO:0000256" key="11">
    <source>
        <dbReference type="PROSITE-ProRule" id="PRU01360"/>
    </source>
</evidence>
<reference evidence="16" key="1">
    <citation type="journal article" date="2019" name="Int. J. Syst. Evol. Microbiol.">
        <title>The Global Catalogue of Microorganisms (GCM) 10K type strain sequencing project: providing services to taxonomists for standard genome sequencing and annotation.</title>
        <authorList>
            <consortium name="The Broad Institute Genomics Platform"/>
            <consortium name="The Broad Institute Genome Sequencing Center for Infectious Disease"/>
            <person name="Wu L."/>
            <person name="Ma J."/>
        </authorList>
    </citation>
    <scope>NUCLEOTIDE SEQUENCE [LARGE SCALE GENOMIC DNA]</scope>
    <source>
        <strain evidence="16">JCM 14162</strain>
    </source>
</reference>
<evidence type="ECO:0000256" key="4">
    <source>
        <dbReference type="ARBA" id="ARBA00022496"/>
    </source>
</evidence>
<protein>
    <submittedName>
        <fullName evidence="15">TonB-dependent receptor</fullName>
    </submittedName>
</protein>
<gene>
    <name evidence="15" type="ORF">GCM10009096_10930</name>
</gene>
<keyword evidence="5 11" id="KW-0812">Transmembrane</keyword>
<dbReference type="Gene3D" id="2.40.170.20">
    <property type="entry name" value="TonB-dependent receptor, beta-barrel domain"/>
    <property type="match status" value="2"/>
</dbReference>
<feature type="domain" description="TonB-dependent receptor plug" evidence="14">
    <location>
        <begin position="36"/>
        <end position="144"/>
    </location>
</feature>
<keyword evidence="8 12" id="KW-0798">TonB box</keyword>
<keyword evidence="2 11" id="KW-0813">Transport</keyword>
<comment type="subcellular location">
    <subcellularLocation>
        <location evidence="1 11">Cell outer membrane</location>
        <topology evidence="1 11">Multi-pass membrane protein</topology>
    </subcellularLocation>
</comment>
<evidence type="ECO:0000256" key="10">
    <source>
        <dbReference type="ARBA" id="ARBA00023237"/>
    </source>
</evidence>
<evidence type="ECO:0000256" key="5">
    <source>
        <dbReference type="ARBA" id="ARBA00022692"/>
    </source>
</evidence>
<keyword evidence="10 11" id="KW-0998">Cell outer membrane</keyword>
<evidence type="ECO:0000256" key="6">
    <source>
        <dbReference type="ARBA" id="ARBA00023004"/>
    </source>
</evidence>
<keyword evidence="9 11" id="KW-0472">Membrane</keyword>
<evidence type="ECO:0000313" key="15">
    <source>
        <dbReference type="EMBL" id="GAA0471709.1"/>
    </source>
</evidence>
<dbReference type="PANTHER" id="PTHR32552:SF81">
    <property type="entry name" value="TONB-DEPENDENT OUTER MEMBRANE RECEPTOR"/>
    <property type="match status" value="1"/>
</dbReference>
<accession>A0ABP3K501</accession>
<organism evidence="15 16">
    <name type="scientific">Parasphingorhabdus litoris</name>
    <dbReference type="NCBI Taxonomy" id="394733"/>
    <lineage>
        <taxon>Bacteria</taxon>
        <taxon>Pseudomonadati</taxon>
        <taxon>Pseudomonadota</taxon>
        <taxon>Alphaproteobacteria</taxon>
        <taxon>Sphingomonadales</taxon>
        <taxon>Sphingomonadaceae</taxon>
        <taxon>Parasphingorhabdus</taxon>
    </lineage>
</organism>
<proteinExistence type="inferred from homology"/>
<keyword evidence="4" id="KW-0410">Iron transport</keyword>
<evidence type="ECO:0000313" key="16">
    <source>
        <dbReference type="Proteomes" id="UP001500713"/>
    </source>
</evidence>
<keyword evidence="3 11" id="KW-1134">Transmembrane beta strand</keyword>
<keyword evidence="16" id="KW-1185">Reference proteome</keyword>
<keyword evidence="15" id="KW-0675">Receptor</keyword>
<comment type="similarity">
    <text evidence="11 12">Belongs to the TonB-dependent receptor family.</text>
</comment>
<dbReference type="InterPro" id="IPR039426">
    <property type="entry name" value="TonB-dep_rcpt-like"/>
</dbReference>
<comment type="caution">
    <text evidence="15">The sequence shown here is derived from an EMBL/GenBank/DDBJ whole genome shotgun (WGS) entry which is preliminary data.</text>
</comment>
<evidence type="ECO:0000259" key="13">
    <source>
        <dbReference type="Pfam" id="PF00593"/>
    </source>
</evidence>
<dbReference type="EMBL" id="BAAAEM010000002">
    <property type="protein sequence ID" value="GAA0471709.1"/>
    <property type="molecule type" value="Genomic_DNA"/>
</dbReference>
<name>A0ABP3K501_9SPHN</name>
<dbReference type="Proteomes" id="UP001500713">
    <property type="component" value="Unassembled WGS sequence"/>
</dbReference>
<dbReference type="SUPFAM" id="SSF56935">
    <property type="entry name" value="Porins"/>
    <property type="match status" value="1"/>
</dbReference>
<dbReference type="InterPro" id="IPR036942">
    <property type="entry name" value="Beta-barrel_TonB_sf"/>
</dbReference>
<keyword evidence="7" id="KW-0406">Ion transport</keyword>
<dbReference type="PANTHER" id="PTHR32552">
    <property type="entry name" value="FERRICHROME IRON RECEPTOR-RELATED"/>
    <property type="match status" value="1"/>
</dbReference>
<dbReference type="PROSITE" id="PS52016">
    <property type="entry name" value="TONB_DEPENDENT_REC_3"/>
    <property type="match status" value="1"/>
</dbReference>
<dbReference type="InterPro" id="IPR012910">
    <property type="entry name" value="Plug_dom"/>
</dbReference>